<name>A0A846YCW1_9NOCA</name>
<dbReference type="RefSeq" id="WP_062973495.1">
    <property type="nucleotide sequence ID" value="NZ_JAAXOT010000002.1"/>
</dbReference>
<gene>
    <name evidence="2" type="ORF">HGA15_05625</name>
</gene>
<dbReference type="AlphaFoldDB" id="A0A846YCW1"/>
<organism evidence="2 3">
    <name type="scientific">Nocardia flavorosea</name>
    <dbReference type="NCBI Taxonomy" id="53429"/>
    <lineage>
        <taxon>Bacteria</taxon>
        <taxon>Bacillati</taxon>
        <taxon>Actinomycetota</taxon>
        <taxon>Actinomycetes</taxon>
        <taxon>Mycobacteriales</taxon>
        <taxon>Nocardiaceae</taxon>
        <taxon>Nocardia</taxon>
    </lineage>
</organism>
<feature type="region of interest" description="Disordered" evidence="1">
    <location>
        <begin position="52"/>
        <end position="140"/>
    </location>
</feature>
<evidence type="ECO:0000256" key="1">
    <source>
        <dbReference type="SAM" id="MobiDB-lite"/>
    </source>
</evidence>
<feature type="compositionally biased region" description="Basic and acidic residues" evidence="1">
    <location>
        <begin position="91"/>
        <end position="110"/>
    </location>
</feature>
<feature type="compositionally biased region" description="Basic and acidic residues" evidence="1">
    <location>
        <begin position="62"/>
        <end position="78"/>
    </location>
</feature>
<accession>A0A846YCW1</accession>
<dbReference type="EMBL" id="JAAXOT010000002">
    <property type="protein sequence ID" value="NKY55651.1"/>
    <property type="molecule type" value="Genomic_DNA"/>
</dbReference>
<comment type="caution">
    <text evidence="2">The sequence shown here is derived from an EMBL/GenBank/DDBJ whole genome shotgun (WGS) entry which is preliminary data.</text>
</comment>
<protein>
    <submittedName>
        <fullName evidence="2">Uncharacterized protein</fullName>
    </submittedName>
</protein>
<proteinExistence type="predicted"/>
<sequence length="181" mass="20496">MASEVERIGEESRRYAEHMVARMAEAKARREAENRQVAEQWAAEMNQFWQEMAEYAAGQEGNGRDQPVDAGDRPHEHQAPPAERQSGAEPFRLREIETHQSRDQELRRQQETFAPHVTGGGSLYRSYETGSLSQPVQGGELDAREAIARSAAARRRNNIVAPVDDDGDDEAKYYQRGSWLV</sequence>
<reference evidence="2 3" key="1">
    <citation type="submission" date="2020-04" db="EMBL/GenBank/DDBJ databases">
        <title>MicrobeNet Type strains.</title>
        <authorList>
            <person name="Nicholson A.C."/>
        </authorList>
    </citation>
    <scope>NUCLEOTIDE SEQUENCE [LARGE SCALE GENOMIC DNA]</scope>
    <source>
        <strain evidence="2 3">JCM 3332</strain>
    </source>
</reference>
<evidence type="ECO:0000313" key="2">
    <source>
        <dbReference type="EMBL" id="NKY55651.1"/>
    </source>
</evidence>
<evidence type="ECO:0000313" key="3">
    <source>
        <dbReference type="Proteomes" id="UP000570678"/>
    </source>
</evidence>
<dbReference type="Proteomes" id="UP000570678">
    <property type="component" value="Unassembled WGS sequence"/>
</dbReference>
<keyword evidence="3" id="KW-1185">Reference proteome</keyword>